<feature type="transmembrane region" description="Helical" evidence="6">
    <location>
        <begin position="243"/>
        <end position="263"/>
    </location>
</feature>
<feature type="transmembrane region" description="Helical" evidence="6">
    <location>
        <begin position="416"/>
        <end position="438"/>
    </location>
</feature>
<dbReference type="Proteomes" id="UP001596310">
    <property type="component" value="Unassembled WGS sequence"/>
</dbReference>
<feature type="transmembrane region" description="Helical" evidence="6">
    <location>
        <begin position="284"/>
        <end position="304"/>
    </location>
</feature>
<feature type="transmembrane region" description="Helical" evidence="6">
    <location>
        <begin position="485"/>
        <end position="503"/>
    </location>
</feature>
<dbReference type="PANTHER" id="PTHR23501:SF191">
    <property type="entry name" value="VACUOLAR BASIC AMINO ACID TRANSPORTER 4"/>
    <property type="match status" value="1"/>
</dbReference>
<feature type="transmembrane region" description="Helical" evidence="6">
    <location>
        <begin position="316"/>
        <end position="338"/>
    </location>
</feature>
<dbReference type="EMBL" id="JBHSSM010000019">
    <property type="protein sequence ID" value="MFC6315695.1"/>
    <property type="molecule type" value="Genomic_DNA"/>
</dbReference>
<keyword evidence="9" id="KW-1185">Reference proteome</keyword>
<comment type="subcellular location">
    <subcellularLocation>
        <location evidence="1">Cell membrane</location>
        <topology evidence="1">Multi-pass membrane protein</topology>
    </subcellularLocation>
</comment>
<dbReference type="PANTHER" id="PTHR23501">
    <property type="entry name" value="MAJOR FACILITATOR SUPERFAMILY"/>
    <property type="match status" value="1"/>
</dbReference>
<dbReference type="InterPro" id="IPR020846">
    <property type="entry name" value="MFS_dom"/>
</dbReference>
<keyword evidence="4 6" id="KW-1133">Transmembrane helix</keyword>
<reference evidence="9" key="1">
    <citation type="journal article" date="2019" name="Int. J. Syst. Evol. Microbiol.">
        <title>The Global Catalogue of Microorganisms (GCM) 10K type strain sequencing project: providing services to taxonomists for standard genome sequencing and annotation.</title>
        <authorList>
            <consortium name="The Broad Institute Genomics Platform"/>
            <consortium name="The Broad Institute Genome Sequencing Center for Infectious Disease"/>
            <person name="Wu L."/>
            <person name="Ma J."/>
        </authorList>
    </citation>
    <scope>NUCLEOTIDE SEQUENCE [LARGE SCALE GENOMIC DNA]</scope>
    <source>
        <strain evidence="9">CCM 8897</strain>
    </source>
</reference>
<dbReference type="SUPFAM" id="SSF103473">
    <property type="entry name" value="MFS general substrate transporter"/>
    <property type="match status" value="1"/>
</dbReference>
<evidence type="ECO:0000256" key="4">
    <source>
        <dbReference type="ARBA" id="ARBA00022989"/>
    </source>
</evidence>
<organism evidence="8 9">
    <name type="scientific">Lapidilactobacillus achengensis</name>
    <dbReference type="NCBI Taxonomy" id="2486000"/>
    <lineage>
        <taxon>Bacteria</taxon>
        <taxon>Bacillati</taxon>
        <taxon>Bacillota</taxon>
        <taxon>Bacilli</taxon>
        <taxon>Lactobacillales</taxon>
        <taxon>Lactobacillaceae</taxon>
        <taxon>Lapidilactobacillus</taxon>
    </lineage>
</organism>
<accession>A0ABW1UNZ6</accession>
<keyword evidence="3 6" id="KW-0812">Transmembrane</keyword>
<feature type="transmembrane region" description="Helical" evidence="6">
    <location>
        <begin position="98"/>
        <end position="116"/>
    </location>
</feature>
<keyword evidence="5 6" id="KW-0472">Membrane</keyword>
<evidence type="ECO:0000256" key="6">
    <source>
        <dbReference type="SAM" id="Phobius"/>
    </source>
</evidence>
<sequence>MIFFVRFFRNKFNFFQKEALALSSSKRNTLIVTCALLLSNAMSGLDNTIINTALPAIISDLHGIEMMGWIVAIFLLGTAVSTPLWSKFGEHVGNKKSYQLAALFFVVGSLLEGLAPNMAVLIVARLLAGIGNGGVVSLPYIIYARLYPEPRKRMQVLGFVSASYSMATIIGPLVGGYLVDALSWHWVFYINVPIGLLSALLVQIFYRIADRRAEVQPVDYRGCTLLVVGLGSLLAGIELVGSANGWLVAGLLAFALICLAALVRFEQNAVDPIIPNRLFKNHVLVLDFILFALIWGAFVGFLIYSPMWAQGLLGTTALVGGATQIPGSVTNFIGSGSVATFRKWFSPQKVITIGIVTLTISFLLMLIWGVRTPYWILLVAAAFEGFGNGMCFNELQVKVQQDAERQDVPVATSFSFLIRMLSQTFTASIFGLIMNAALRRGVWQSHGAVTMKMMNKLSDASNLTSLPTQLIPQMRQILHSGLRNIMILSLGLMLLALGLNLWVQHRQRQTI</sequence>
<evidence type="ECO:0000313" key="9">
    <source>
        <dbReference type="Proteomes" id="UP001596310"/>
    </source>
</evidence>
<feature type="transmembrane region" description="Helical" evidence="6">
    <location>
        <begin position="184"/>
        <end position="206"/>
    </location>
</feature>
<dbReference type="InterPro" id="IPR036259">
    <property type="entry name" value="MFS_trans_sf"/>
</dbReference>
<feature type="transmembrane region" description="Helical" evidence="6">
    <location>
        <begin position="350"/>
        <end position="368"/>
    </location>
</feature>
<evidence type="ECO:0000256" key="5">
    <source>
        <dbReference type="ARBA" id="ARBA00023136"/>
    </source>
</evidence>
<dbReference type="RefSeq" id="WP_125600588.1">
    <property type="nucleotide sequence ID" value="NZ_JBHSSM010000019.1"/>
</dbReference>
<feature type="transmembrane region" description="Helical" evidence="6">
    <location>
        <begin position="67"/>
        <end position="86"/>
    </location>
</feature>
<dbReference type="InterPro" id="IPR011701">
    <property type="entry name" value="MFS"/>
</dbReference>
<feature type="transmembrane region" description="Helical" evidence="6">
    <location>
        <begin position="218"/>
        <end position="237"/>
    </location>
</feature>
<evidence type="ECO:0000256" key="1">
    <source>
        <dbReference type="ARBA" id="ARBA00004651"/>
    </source>
</evidence>
<gene>
    <name evidence="8" type="ORF">ACFQHW_08985</name>
</gene>
<dbReference type="PROSITE" id="PS50850">
    <property type="entry name" value="MFS"/>
    <property type="match status" value="1"/>
</dbReference>
<protein>
    <submittedName>
        <fullName evidence="8">MFS transporter</fullName>
    </submittedName>
</protein>
<evidence type="ECO:0000259" key="7">
    <source>
        <dbReference type="PROSITE" id="PS50850"/>
    </source>
</evidence>
<evidence type="ECO:0000256" key="2">
    <source>
        <dbReference type="ARBA" id="ARBA00022448"/>
    </source>
</evidence>
<dbReference type="PRINTS" id="PR01036">
    <property type="entry name" value="TCRTETB"/>
</dbReference>
<evidence type="ECO:0000313" key="8">
    <source>
        <dbReference type="EMBL" id="MFC6315695.1"/>
    </source>
</evidence>
<dbReference type="Gene3D" id="1.20.1250.20">
    <property type="entry name" value="MFS general substrate transporter like domains"/>
    <property type="match status" value="1"/>
</dbReference>
<comment type="caution">
    <text evidence="8">The sequence shown here is derived from an EMBL/GenBank/DDBJ whole genome shotgun (WGS) entry which is preliminary data.</text>
</comment>
<feature type="transmembrane region" description="Helical" evidence="6">
    <location>
        <begin position="122"/>
        <end position="144"/>
    </location>
</feature>
<feature type="domain" description="Major facilitator superfamily (MFS) profile" evidence="7">
    <location>
        <begin position="32"/>
        <end position="508"/>
    </location>
</feature>
<proteinExistence type="predicted"/>
<evidence type="ECO:0000256" key="3">
    <source>
        <dbReference type="ARBA" id="ARBA00022692"/>
    </source>
</evidence>
<keyword evidence="2" id="KW-0813">Transport</keyword>
<dbReference type="Pfam" id="PF07690">
    <property type="entry name" value="MFS_1"/>
    <property type="match status" value="1"/>
</dbReference>
<name>A0ABW1UNZ6_9LACO</name>
<feature type="transmembrane region" description="Helical" evidence="6">
    <location>
        <begin position="374"/>
        <end position="395"/>
    </location>
</feature>
<feature type="transmembrane region" description="Helical" evidence="6">
    <location>
        <begin position="156"/>
        <end position="178"/>
    </location>
</feature>